<reference evidence="10 11" key="1">
    <citation type="submission" date="2013-04" db="EMBL/GenBank/DDBJ databases">
        <authorList>
            <person name="Weinstock G."/>
            <person name="Sodergren E."/>
            <person name="Lobos E.A."/>
            <person name="Fulton L."/>
            <person name="Fulton R."/>
            <person name="Courtney L."/>
            <person name="Fronick C."/>
            <person name="O'Laughlin M."/>
            <person name="Godfrey J."/>
            <person name="Wilson R.M."/>
            <person name="Miner T."/>
            <person name="Farmer C."/>
            <person name="Delehaunty K."/>
            <person name="Cordes M."/>
            <person name="Minx P."/>
            <person name="Tomlinson C."/>
            <person name="Chen J."/>
            <person name="Wollam A."/>
            <person name="Pepin K.H."/>
            <person name="Palsikar V.B."/>
            <person name="Zhang X."/>
            <person name="Suruliraj S."/>
            <person name="Perna N.T."/>
            <person name="Plunkett G."/>
            <person name="Warren W."/>
            <person name="Mitreva M."/>
            <person name="Mardis E.R."/>
            <person name="Wilson R.K."/>
        </authorList>
    </citation>
    <scope>NUCLEOTIDE SEQUENCE [LARGE SCALE GENOMIC DNA]</scope>
    <source>
        <strain evidence="10 11">DSM 4568</strain>
    </source>
</reference>
<keyword evidence="5 8" id="KW-0812">Transmembrane</keyword>
<evidence type="ECO:0000256" key="9">
    <source>
        <dbReference type="SAM" id="MobiDB-lite"/>
    </source>
</evidence>
<evidence type="ECO:0000256" key="3">
    <source>
        <dbReference type="ARBA" id="ARBA00022519"/>
    </source>
</evidence>
<comment type="subcellular location">
    <subcellularLocation>
        <location evidence="1 8">Cell inner membrane</location>
        <topology evidence="1 8">Single-pass membrane protein</topology>
    </subcellularLocation>
</comment>
<evidence type="ECO:0000256" key="5">
    <source>
        <dbReference type="ARBA" id="ARBA00022692"/>
    </source>
</evidence>
<dbReference type="GO" id="GO:0005886">
    <property type="term" value="C:plasma membrane"/>
    <property type="evidence" value="ECO:0007669"/>
    <property type="project" value="UniProtKB-SubCell"/>
</dbReference>
<keyword evidence="2" id="KW-1003">Cell membrane</keyword>
<evidence type="ECO:0000313" key="11">
    <source>
        <dbReference type="Proteomes" id="UP000014585"/>
    </source>
</evidence>
<dbReference type="HOGENOM" id="CLU_2315157_0_0_6"/>
<sequence length="99" mass="10843">MLRAFGPEQSNISEGIKESPGQLSLTRGYPSTQQVEVSLLPAAKQGVKGMKHRELVFGCLLIICITLIALTLLSRSDLCEVKMKNDNQEIIAKLACSIR</sequence>
<keyword evidence="6 8" id="KW-1133">Transmembrane helix</keyword>
<evidence type="ECO:0000256" key="6">
    <source>
        <dbReference type="ARBA" id="ARBA00022989"/>
    </source>
</evidence>
<keyword evidence="4" id="KW-1277">Toxin-antitoxin system</keyword>
<dbReference type="PROSITE" id="PS00556">
    <property type="entry name" value="HOK_GEF"/>
    <property type="match status" value="1"/>
</dbReference>
<accession>S3JJQ0</accession>
<feature type="region of interest" description="Disordered" evidence="9">
    <location>
        <begin position="1"/>
        <end position="27"/>
    </location>
</feature>
<dbReference type="AlphaFoldDB" id="S3JJQ0"/>
<evidence type="ECO:0000256" key="7">
    <source>
        <dbReference type="ARBA" id="ARBA00023136"/>
    </source>
</evidence>
<dbReference type="InterPro" id="IPR018084">
    <property type="entry name" value="Hok/gef_toxin_CS"/>
</dbReference>
<dbReference type="PATRIC" id="fig|566551.4.peg.103"/>
<comment type="caution">
    <text evidence="10">The sequence shown here is derived from an EMBL/GenBank/DDBJ whole genome shotgun (WGS) entry which is preliminary data.</text>
</comment>
<evidence type="ECO:0000256" key="1">
    <source>
        <dbReference type="ARBA" id="ARBA00004377"/>
    </source>
</evidence>
<evidence type="ECO:0000256" key="2">
    <source>
        <dbReference type="ARBA" id="ARBA00022475"/>
    </source>
</evidence>
<evidence type="ECO:0000313" key="10">
    <source>
        <dbReference type="EMBL" id="EPF20387.1"/>
    </source>
</evidence>
<dbReference type="Proteomes" id="UP000014585">
    <property type="component" value="Unassembled WGS sequence"/>
</dbReference>
<proteinExistence type="inferred from homology"/>
<dbReference type="InterPro" id="IPR000021">
    <property type="entry name" value="Hok/gef_toxin"/>
</dbReference>
<organism evidence="10 11">
    <name type="scientific">Cedecea davisae DSM 4568</name>
    <dbReference type="NCBI Taxonomy" id="566551"/>
    <lineage>
        <taxon>Bacteria</taxon>
        <taxon>Pseudomonadati</taxon>
        <taxon>Pseudomonadota</taxon>
        <taxon>Gammaproteobacteria</taxon>
        <taxon>Enterobacterales</taxon>
        <taxon>Enterobacteriaceae</taxon>
        <taxon>Cedecea</taxon>
    </lineage>
</organism>
<dbReference type="EMBL" id="ATDT01000003">
    <property type="protein sequence ID" value="EPF20387.1"/>
    <property type="molecule type" value="Genomic_DNA"/>
</dbReference>
<keyword evidence="7 8" id="KW-0472">Membrane</keyword>
<dbReference type="Pfam" id="PF01848">
    <property type="entry name" value="HOK_GEF"/>
    <property type="match status" value="1"/>
</dbReference>
<feature type="transmembrane region" description="Helical" evidence="8">
    <location>
        <begin position="55"/>
        <end position="74"/>
    </location>
</feature>
<gene>
    <name evidence="10" type="ORF">HMPREF0201_00113</name>
</gene>
<keyword evidence="3" id="KW-0997">Cell inner membrane</keyword>
<evidence type="ECO:0000256" key="8">
    <source>
        <dbReference type="RuleBase" id="RU221113"/>
    </source>
</evidence>
<name>S3JJQ0_9ENTR</name>
<protein>
    <submittedName>
        <fullName evidence="10">Hok/gef family protein</fullName>
    </submittedName>
</protein>
<dbReference type="PRINTS" id="PR00281">
    <property type="entry name" value="HOKGEFTOXIC"/>
</dbReference>
<evidence type="ECO:0000256" key="4">
    <source>
        <dbReference type="ARBA" id="ARBA00022649"/>
    </source>
</evidence>
<comment type="similarity">
    <text evidence="8">Belongs to the hok/gef family.</text>
</comment>